<keyword evidence="9" id="KW-1185">Reference proteome</keyword>
<evidence type="ECO:0000259" key="7">
    <source>
        <dbReference type="PROSITE" id="PS50011"/>
    </source>
</evidence>
<proteinExistence type="predicted"/>
<evidence type="ECO:0000313" key="8">
    <source>
        <dbReference type="EMBL" id="SJK85780.1"/>
    </source>
</evidence>
<dbReference type="PROSITE" id="PS50011">
    <property type="entry name" value="PROTEIN_KINASE_DOM"/>
    <property type="match status" value="1"/>
</dbReference>
<dbReference type="GO" id="GO:0004712">
    <property type="term" value="F:protein serine/threonine/tyrosine kinase activity"/>
    <property type="evidence" value="ECO:0007669"/>
    <property type="project" value="UniProtKB-EC"/>
</dbReference>
<accession>A0A1R4A9W9</accession>
<dbReference type="SUPFAM" id="SSF56112">
    <property type="entry name" value="Protein kinase-like (PK-like)"/>
    <property type="match status" value="1"/>
</dbReference>
<dbReference type="InterPro" id="IPR000719">
    <property type="entry name" value="Prot_kinase_dom"/>
</dbReference>
<evidence type="ECO:0000256" key="2">
    <source>
        <dbReference type="ARBA" id="ARBA00022679"/>
    </source>
</evidence>
<organism evidence="8 9">
    <name type="scientific">Babesia microti (strain RI)</name>
    <dbReference type="NCBI Taxonomy" id="1133968"/>
    <lineage>
        <taxon>Eukaryota</taxon>
        <taxon>Sar</taxon>
        <taxon>Alveolata</taxon>
        <taxon>Apicomplexa</taxon>
        <taxon>Aconoidasida</taxon>
        <taxon>Piroplasmida</taxon>
        <taxon>Babesiidae</taxon>
        <taxon>Babesia</taxon>
    </lineage>
</organism>
<dbReference type="Gene3D" id="3.30.200.20">
    <property type="entry name" value="Phosphorylase Kinase, domain 1"/>
    <property type="match status" value="1"/>
</dbReference>
<dbReference type="EC" id="2.7.12.1" evidence="8"/>
<dbReference type="GeneID" id="24423837"/>
<dbReference type="InterPro" id="IPR011009">
    <property type="entry name" value="Kinase-like_dom_sf"/>
</dbReference>
<evidence type="ECO:0000256" key="5">
    <source>
        <dbReference type="ARBA" id="ARBA00022840"/>
    </source>
</evidence>
<dbReference type="InterPro" id="IPR051175">
    <property type="entry name" value="CLK_kinases"/>
</dbReference>
<dbReference type="GO" id="GO:0005634">
    <property type="term" value="C:nucleus"/>
    <property type="evidence" value="ECO:0007669"/>
    <property type="project" value="TreeGrafter"/>
</dbReference>
<dbReference type="RefSeq" id="XP_021338002.1">
    <property type="nucleotide sequence ID" value="XM_021483034.1"/>
</dbReference>
<dbReference type="GO" id="GO:0005524">
    <property type="term" value="F:ATP binding"/>
    <property type="evidence" value="ECO:0007669"/>
    <property type="project" value="UniProtKB-KW"/>
</dbReference>
<dbReference type="KEGG" id="bmic:BMR1_02g00235"/>
<protein>
    <submittedName>
        <fullName evidence="8">Dual-specificity kinase</fullName>
        <ecNumber evidence="8">2.7.12.1</ecNumber>
    </submittedName>
</protein>
<feature type="region of interest" description="Disordered" evidence="6">
    <location>
        <begin position="1"/>
        <end position="98"/>
    </location>
</feature>
<keyword evidence="5" id="KW-0067">ATP-binding</keyword>
<dbReference type="CDD" id="cd14134">
    <property type="entry name" value="PKc_CLK"/>
    <property type="match status" value="1"/>
</dbReference>
<reference evidence="8 9" key="1">
    <citation type="journal article" date="2012" name="Nucleic Acids Res.">
        <title>Sequencing of the smallest Apicomplexan genome from the human pathogen Babesia microti.</title>
        <authorList>
            <person name="Cornillot E."/>
            <person name="Hadj-Kaddour K."/>
            <person name="Dassouli A."/>
            <person name="Noel B."/>
            <person name="Ranwez V."/>
            <person name="Vacherie B."/>
            <person name="Augagneur Y."/>
            <person name="Bres V."/>
            <person name="Duclos A."/>
            <person name="Randazzo S."/>
            <person name="Carcy B."/>
            <person name="Debierre-Grockiego F."/>
            <person name="Delbecq S."/>
            <person name="Moubri-Menage K."/>
            <person name="Shams-Eldin H."/>
            <person name="Usmani-Brown S."/>
            <person name="Bringaud F."/>
            <person name="Wincker P."/>
            <person name="Vivares C.P."/>
            <person name="Schwarz R.T."/>
            <person name="Schetters T.P."/>
            <person name="Krause P.J."/>
            <person name="Gorenflot A."/>
            <person name="Berry V."/>
            <person name="Barbe V."/>
            <person name="Ben Mamoun C."/>
        </authorList>
    </citation>
    <scope>NUCLEOTIDE SEQUENCE [LARGE SCALE GENOMIC DNA]</scope>
    <source>
        <strain evidence="8 9">RI</strain>
    </source>
</reference>
<dbReference type="Gene3D" id="1.10.510.10">
    <property type="entry name" value="Transferase(Phosphotransferase) domain 1"/>
    <property type="match status" value="1"/>
</dbReference>
<evidence type="ECO:0000256" key="4">
    <source>
        <dbReference type="ARBA" id="ARBA00022777"/>
    </source>
</evidence>
<feature type="domain" description="Protein kinase" evidence="7">
    <location>
        <begin position="114"/>
        <end position="438"/>
    </location>
</feature>
<evidence type="ECO:0000256" key="1">
    <source>
        <dbReference type="ARBA" id="ARBA00022527"/>
    </source>
</evidence>
<dbReference type="PANTHER" id="PTHR45646:SF11">
    <property type="entry name" value="SERINE_THREONINE-PROTEIN KINASE DOA"/>
    <property type="match status" value="1"/>
</dbReference>
<dbReference type="EMBL" id="FO082872">
    <property type="protein sequence ID" value="SJK85780.1"/>
    <property type="molecule type" value="Genomic_DNA"/>
</dbReference>
<evidence type="ECO:0000256" key="6">
    <source>
        <dbReference type="SAM" id="MobiDB-lite"/>
    </source>
</evidence>
<keyword evidence="1" id="KW-0723">Serine/threonine-protein kinase</keyword>
<keyword evidence="4 8" id="KW-0418">Kinase</keyword>
<dbReference type="PROSITE" id="PS00108">
    <property type="entry name" value="PROTEIN_KINASE_ST"/>
    <property type="match status" value="1"/>
</dbReference>
<dbReference type="GO" id="GO:0004674">
    <property type="term" value="F:protein serine/threonine kinase activity"/>
    <property type="evidence" value="ECO:0007669"/>
    <property type="project" value="UniProtKB-KW"/>
</dbReference>
<name>A0A1R4A9W9_BABMR</name>
<reference evidence="8 9" key="3">
    <citation type="journal article" date="2016" name="Sci. Rep.">
        <title>Genome-wide diversity and gene expression profiling of Babesia microti isolates identify polymorphic genes that mediate host-pathogen interactions.</title>
        <authorList>
            <person name="Silva J.C."/>
            <person name="Cornillot E."/>
            <person name="McCracken C."/>
            <person name="Usmani-Brown S."/>
            <person name="Dwivedi A."/>
            <person name="Ifeonu O.O."/>
            <person name="Crabtree J."/>
            <person name="Gotia H.T."/>
            <person name="Virji A.Z."/>
            <person name="Reynes C."/>
            <person name="Colinge J."/>
            <person name="Kumar V."/>
            <person name="Lawres L."/>
            <person name="Pazzi J.E."/>
            <person name="Pablo J.V."/>
            <person name="Hung C."/>
            <person name="Brancato J."/>
            <person name="Kumari P."/>
            <person name="Orvis J."/>
            <person name="Tretina K."/>
            <person name="Chibucos M."/>
            <person name="Ott S."/>
            <person name="Sadzewicz L."/>
            <person name="Sengamalay N."/>
            <person name="Shetty A.C."/>
            <person name="Su Q."/>
            <person name="Tallon L."/>
            <person name="Fraser C.M."/>
            <person name="Frutos R."/>
            <person name="Molina D.M."/>
            <person name="Krause P.J."/>
            <person name="Ben Mamoun C."/>
        </authorList>
    </citation>
    <scope>NUCLEOTIDE SEQUENCE [LARGE SCALE GENOMIC DNA]</scope>
    <source>
        <strain evidence="8 9">RI</strain>
    </source>
</reference>
<dbReference type="Proteomes" id="UP000002899">
    <property type="component" value="Chromosome II"/>
</dbReference>
<dbReference type="Pfam" id="PF00069">
    <property type="entry name" value="Pkinase"/>
    <property type="match status" value="1"/>
</dbReference>
<keyword evidence="2 8" id="KW-0808">Transferase</keyword>
<dbReference type="OrthoDB" id="283111at2759"/>
<dbReference type="SMART" id="SM00220">
    <property type="entry name" value="S_TKc"/>
    <property type="match status" value="1"/>
</dbReference>
<reference evidence="8 9" key="2">
    <citation type="journal article" date="2013" name="PLoS ONE">
        <title>Whole genome mapping and re-organization of the nuclear and mitochondrial genomes of Babesia microti isolates.</title>
        <authorList>
            <person name="Cornillot E."/>
            <person name="Dassouli A."/>
            <person name="Garg A."/>
            <person name="Pachikara N."/>
            <person name="Randazzo S."/>
            <person name="Depoix D."/>
            <person name="Carcy B."/>
            <person name="Delbecq S."/>
            <person name="Frutos R."/>
            <person name="Silva J.C."/>
            <person name="Sutton R."/>
            <person name="Krause P.J."/>
            <person name="Mamoun C.B."/>
        </authorList>
    </citation>
    <scope>NUCLEOTIDE SEQUENCE [LARGE SCALE GENOMIC DNA]</scope>
    <source>
        <strain evidence="8 9">RI</strain>
    </source>
</reference>
<feature type="compositionally biased region" description="Basic residues" evidence="6">
    <location>
        <begin position="8"/>
        <end position="32"/>
    </location>
</feature>
<dbReference type="AlphaFoldDB" id="A0A1R4A9W9"/>
<gene>
    <name evidence="8" type="ORF">BMR1_02g00235</name>
</gene>
<sequence length="445" mass="52188">MPMDPYKSSKHSNHNYRSRYNGHTRYLTHGRYNRSMGYRRRDIVRRYSPYRRRDYRQKPSRSRYRHSPYRHKYYNRHRRGGNSGDSHQTKKESDDRDQINHFKWDEGMELDGRYIVKHKMGDGTFGRVLYCQDKKTNRNVAIKVVRDVEKYASSAKIEANLLFDIKKIDPEGNSKCVVLHDIFHHGRHICLVFEVLGSSLYDFLVQNNFKGYFIRDIQEIARQTLQSLAFLRKVKIVHTDLKPENILFTCRSDEYEICRDPRSSFSRGFTKRPCSADVKIIDFGSAIYVDEYHSPLINTRQYRSPEVILDIGWSFASDVWSLGCILIELYTGKLLFGTHDHLEHLAMIESTIGRLPANVIKDASKTSGSKYLNRDCTGLNWPNGAKSSSSLRRVKDCVPVSKLVLPVHKKFADFIEYLLEMDQYKRPIPEQAMSHPFLMDYLSEN</sequence>
<feature type="compositionally biased region" description="Basic residues" evidence="6">
    <location>
        <begin position="48"/>
        <end position="80"/>
    </location>
</feature>
<evidence type="ECO:0000256" key="3">
    <source>
        <dbReference type="ARBA" id="ARBA00022741"/>
    </source>
</evidence>
<dbReference type="InterPro" id="IPR008271">
    <property type="entry name" value="Ser/Thr_kinase_AS"/>
</dbReference>
<dbReference type="PANTHER" id="PTHR45646">
    <property type="entry name" value="SERINE/THREONINE-PROTEIN KINASE DOA-RELATED"/>
    <property type="match status" value="1"/>
</dbReference>
<feature type="compositionally biased region" description="Basic and acidic residues" evidence="6">
    <location>
        <begin position="87"/>
        <end position="98"/>
    </location>
</feature>
<dbReference type="VEuPathDB" id="PiroplasmaDB:BMR1_02g00235"/>
<evidence type="ECO:0000313" key="9">
    <source>
        <dbReference type="Proteomes" id="UP000002899"/>
    </source>
</evidence>
<keyword evidence="3" id="KW-0547">Nucleotide-binding</keyword>